<dbReference type="InterPro" id="IPR002178">
    <property type="entry name" value="PTS_EIIA_type-2_dom"/>
</dbReference>
<evidence type="ECO:0000256" key="3">
    <source>
        <dbReference type="ARBA" id="ARBA00022597"/>
    </source>
</evidence>
<evidence type="ECO:0000256" key="5">
    <source>
        <dbReference type="ARBA" id="ARBA00022683"/>
    </source>
</evidence>
<keyword evidence="8" id="KW-1185">Reference proteome</keyword>
<organism evidence="7 8">
    <name type="scientific">Caproiciproducens faecalis</name>
    <dbReference type="NCBI Taxonomy" id="2820301"/>
    <lineage>
        <taxon>Bacteria</taxon>
        <taxon>Bacillati</taxon>
        <taxon>Bacillota</taxon>
        <taxon>Clostridia</taxon>
        <taxon>Eubacteriales</taxon>
        <taxon>Acutalibacteraceae</taxon>
        <taxon>Caproiciproducens</taxon>
    </lineage>
</organism>
<sequence length="153" mass="16744">MQEDSVFKREYVLIDADVSTKAECLAFIAEKAVEFGISSSVQGTIDGFMEREAVDSTGFSDGFAIPHTRCDAILKPSVMVVKTKRGIDWPSMDGEPTVVVFALLVPREVEGTVHLKLLSALSRKLVNAEFQKSLLNSCDSDEIFGIINQAIQS</sequence>
<name>A0ABS7DM52_9FIRM</name>
<proteinExistence type="predicted"/>
<keyword evidence="2" id="KW-0597">Phosphoprotein</keyword>
<dbReference type="NCBIfam" id="TIGR00848">
    <property type="entry name" value="fruA"/>
    <property type="match status" value="1"/>
</dbReference>
<evidence type="ECO:0000256" key="2">
    <source>
        <dbReference type="ARBA" id="ARBA00022553"/>
    </source>
</evidence>
<dbReference type="Proteomes" id="UP000719942">
    <property type="component" value="Unassembled WGS sequence"/>
</dbReference>
<keyword evidence="4" id="KW-0808">Transferase</keyword>
<accession>A0ABS7DM52</accession>
<dbReference type="Pfam" id="PF00359">
    <property type="entry name" value="PTS_EIIA_2"/>
    <property type="match status" value="1"/>
</dbReference>
<keyword evidence="3 7" id="KW-0762">Sugar transport</keyword>
<dbReference type="PANTHER" id="PTHR47738">
    <property type="entry name" value="PTS SYSTEM FRUCTOSE-LIKE EIIA COMPONENT-RELATED"/>
    <property type="match status" value="1"/>
</dbReference>
<evidence type="ECO:0000313" key="7">
    <source>
        <dbReference type="EMBL" id="MBW7572383.1"/>
    </source>
</evidence>
<evidence type="ECO:0000256" key="1">
    <source>
        <dbReference type="ARBA" id="ARBA00022448"/>
    </source>
</evidence>
<gene>
    <name evidence="7" type="ORF">J5W02_06105</name>
</gene>
<keyword evidence="1" id="KW-0813">Transport</keyword>
<dbReference type="Gene3D" id="3.40.930.10">
    <property type="entry name" value="Mannitol-specific EII, Chain A"/>
    <property type="match status" value="1"/>
</dbReference>
<dbReference type="PANTHER" id="PTHR47738:SF1">
    <property type="entry name" value="NITROGEN REGULATORY PROTEIN"/>
    <property type="match status" value="1"/>
</dbReference>
<comment type="caution">
    <text evidence="7">The sequence shown here is derived from an EMBL/GenBank/DDBJ whole genome shotgun (WGS) entry which is preliminary data.</text>
</comment>
<dbReference type="RefSeq" id="WP_219964789.1">
    <property type="nucleotide sequence ID" value="NZ_JAGFNZ010000002.1"/>
</dbReference>
<evidence type="ECO:0000256" key="4">
    <source>
        <dbReference type="ARBA" id="ARBA00022679"/>
    </source>
</evidence>
<keyword evidence="5" id="KW-0598">Phosphotransferase system</keyword>
<feature type="domain" description="PTS EIIA type-2" evidence="6">
    <location>
        <begin position="5"/>
        <end position="150"/>
    </location>
</feature>
<evidence type="ECO:0000313" key="8">
    <source>
        <dbReference type="Proteomes" id="UP000719942"/>
    </source>
</evidence>
<dbReference type="InterPro" id="IPR016152">
    <property type="entry name" value="PTrfase/Anion_transptr"/>
</dbReference>
<dbReference type="CDD" id="cd00211">
    <property type="entry name" value="PTS_IIA_fru"/>
    <property type="match status" value="1"/>
</dbReference>
<reference evidence="7 8" key="1">
    <citation type="submission" date="2021-03" db="EMBL/GenBank/DDBJ databases">
        <title>Caproiciproducens sp. nov. isolated from feces of cow.</title>
        <authorList>
            <person name="Choi J.-Y."/>
        </authorList>
    </citation>
    <scope>NUCLEOTIDE SEQUENCE [LARGE SCALE GENOMIC DNA]</scope>
    <source>
        <strain evidence="7 8">AGMB10547</strain>
    </source>
</reference>
<dbReference type="PROSITE" id="PS51094">
    <property type="entry name" value="PTS_EIIA_TYPE_2"/>
    <property type="match status" value="1"/>
</dbReference>
<protein>
    <submittedName>
        <fullName evidence="7">PTS sugar transporter subunit IIA</fullName>
    </submittedName>
</protein>
<dbReference type="SUPFAM" id="SSF55804">
    <property type="entry name" value="Phoshotransferase/anion transport protein"/>
    <property type="match status" value="1"/>
</dbReference>
<dbReference type="InterPro" id="IPR051541">
    <property type="entry name" value="PTS_SugarTrans_NitroReg"/>
</dbReference>
<dbReference type="EMBL" id="JAGFNZ010000002">
    <property type="protein sequence ID" value="MBW7572383.1"/>
    <property type="molecule type" value="Genomic_DNA"/>
</dbReference>
<evidence type="ECO:0000259" key="6">
    <source>
        <dbReference type="PROSITE" id="PS51094"/>
    </source>
</evidence>
<dbReference type="InterPro" id="IPR004715">
    <property type="entry name" value="PTS_IIA_fruc"/>
</dbReference>